<organism evidence="1 2">
    <name type="scientific">Medusavirus stheno T3</name>
    <dbReference type="NCBI Taxonomy" id="3069717"/>
    <lineage>
        <taxon>Viruses</taxon>
        <taxon>Varidnaviria</taxon>
        <taxon>Bamfordvirae</taxon>
        <taxon>Nucleocytoviricota</taxon>
        <taxon>Megaviricetes</taxon>
        <taxon>Mamonoviridae</taxon>
        <taxon>Medusavirus</taxon>
        <taxon>Medusavirus sthenus</taxon>
    </lineage>
</organism>
<reference evidence="1 2" key="1">
    <citation type="submission" date="2020-09" db="EMBL/GenBank/DDBJ databases">
        <authorList>
            <person name="Zhang R."/>
            <person name="Garcia K."/>
            <person name="Ogata H."/>
        </authorList>
    </citation>
    <scope>NUCLEOTIDE SEQUENCE [LARGE SCALE GENOMIC DNA]</scope>
    <source>
        <strain evidence="2">stheno</strain>
    </source>
</reference>
<dbReference type="EMBL" id="MW018138">
    <property type="protein sequence ID" value="QPB44431.1"/>
    <property type="molecule type" value="Genomic_DNA"/>
</dbReference>
<sequence length="162" mass="18736">MEPCSYDRETILANLAPYPYGEHNPCPYECFDTEEDGKRRLDSIVFLVTTTPSMGLQDHLAFDFFKKFYVSSMIGHETVRGFAEDMVQSQYWKLYEKRGIEPDLSGDIVPLLVSIGIRKQAAERFAPSITDRSDGLMGIARQVIRNEWQNWAKDYYQNKCSE</sequence>
<dbReference type="Proteomes" id="UP001162098">
    <property type="component" value="Segment"/>
</dbReference>
<dbReference type="KEGG" id="vg:80543627"/>
<proteinExistence type="predicted"/>
<name>A0A7S7YEP4_9VIRU</name>
<evidence type="ECO:0000313" key="2">
    <source>
        <dbReference type="Proteomes" id="UP001162098"/>
    </source>
</evidence>
<evidence type="ECO:0000313" key="1">
    <source>
        <dbReference type="EMBL" id="QPB44431.1"/>
    </source>
</evidence>
<accession>A0A7S7YEP4</accession>
<keyword evidence="2" id="KW-1185">Reference proteome</keyword>
<protein>
    <submittedName>
        <fullName evidence="1">Uncharacterized protein</fullName>
    </submittedName>
</protein>